<dbReference type="InterPro" id="IPR008928">
    <property type="entry name" value="6-hairpin_glycosidase_sf"/>
</dbReference>
<name>A0A963YT11_9PROT</name>
<comment type="caution">
    <text evidence="3">The sequence shown here is derived from an EMBL/GenBank/DDBJ whole genome shotgun (WGS) entry which is preliminary data.</text>
</comment>
<organism evidence="3 4">
    <name type="scientific">Acidisoma silvae</name>
    <dbReference type="NCBI Taxonomy" id="2802396"/>
    <lineage>
        <taxon>Bacteria</taxon>
        <taxon>Pseudomonadati</taxon>
        <taxon>Pseudomonadota</taxon>
        <taxon>Alphaproteobacteria</taxon>
        <taxon>Acetobacterales</taxon>
        <taxon>Acidocellaceae</taxon>
        <taxon>Acidisoma</taxon>
    </lineage>
</organism>
<reference evidence="3" key="1">
    <citation type="journal article" date="2021" name="Microorganisms">
        <title>Acidisoma silvae sp. nov. and Acidisomacellulosilytica sp. nov., Two Acidophilic Bacteria Isolated from Decaying Wood, Hydrolyzing Cellulose and Producing Poly-3-hydroxybutyrate.</title>
        <authorList>
            <person name="Mieszkin S."/>
            <person name="Pouder E."/>
            <person name="Uroz S."/>
            <person name="Simon-Colin C."/>
            <person name="Alain K."/>
        </authorList>
    </citation>
    <scope>NUCLEOTIDE SEQUENCE</scope>
    <source>
        <strain evidence="3">HW T2.11</strain>
    </source>
</reference>
<gene>
    <name evidence="3" type="ORF">ASILVAE211_14935</name>
</gene>
<comment type="similarity">
    <text evidence="1">Belongs to the N-acylglucosamine 2-epimerase family.</text>
</comment>
<accession>A0A963YT11</accession>
<keyword evidence="4" id="KW-1185">Reference proteome</keyword>
<evidence type="ECO:0000313" key="3">
    <source>
        <dbReference type="EMBL" id="MCB8876486.1"/>
    </source>
</evidence>
<dbReference type="InterPro" id="IPR010819">
    <property type="entry name" value="AGE/CE"/>
</dbReference>
<evidence type="ECO:0000313" key="4">
    <source>
        <dbReference type="Proteomes" id="UP000708298"/>
    </source>
</evidence>
<reference evidence="3" key="2">
    <citation type="submission" date="2021-01" db="EMBL/GenBank/DDBJ databases">
        <authorList>
            <person name="Mieszkin S."/>
            <person name="Pouder E."/>
            <person name="Alain K."/>
        </authorList>
    </citation>
    <scope>NUCLEOTIDE SEQUENCE</scope>
    <source>
        <strain evidence="3">HW T2.11</strain>
    </source>
</reference>
<dbReference type="AlphaFoldDB" id="A0A963YT11"/>
<dbReference type="Gene3D" id="1.50.10.10">
    <property type="match status" value="1"/>
</dbReference>
<evidence type="ECO:0000256" key="2">
    <source>
        <dbReference type="ARBA" id="ARBA00023235"/>
    </source>
</evidence>
<sequence>MSPSQDATAIDTLGWTQRPTHRRWLQAQADALLRQFQFVSTDPAGGFFDLDIAGQPRRETQIRELVTTTRVTHCFAVAHMQGWPGAAALVRHGLAALWDLHRDTTHGGYRWQAGPGADQSKQAYGHAFVLLAASTAKMAGFAEAEPILADVTRVLNERFWESAHGATAEEFAVDWSPISTYRGQNANMHLTEALMAAFEATGERDYLTKAESIADLVINRLARAHAWHVIEHFNSAWRPDFNYRGSDMFRPQGTTPGHALEWSRLIAQLHILGGGHKSWMPEAAAGLFRQAVTDGWDKETGGFYYTLDYASAPLIRDRLWWPCCEGVAAAAFLGQITGDAFYEAWYRQIWDWSAQRLADPVHGGWHPELDDNLTPRPRFFTGKPDIYHLLQSFLIPLYPAEGSLGEMARRLG</sequence>
<proteinExistence type="inferred from homology"/>
<protein>
    <submittedName>
        <fullName evidence="3">AGE family epimerase/isomerase</fullName>
    </submittedName>
</protein>
<dbReference type="Proteomes" id="UP000708298">
    <property type="component" value="Unassembled WGS sequence"/>
</dbReference>
<dbReference type="PANTHER" id="PTHR15108">
    <property type="entry name" value="N-ACYLGLUCOSAMINE-2-EPIMERASE"/>
    <property type="match status" value="1"/>
</dbReference>
<dbReference type="Pfam" id="PF07221">
    <property type="entry name" value="GlcNAc_2-epim"/>
    <property type="match status" value="1"/>
</dbReference>
<dbReference type="RefSeq" id="WP_227322141.1">
    <property type="nucleotide sequence ID" value="NZ_JAESVB010000006.1"/>
</dbReference>
<keyword evidence="2" id="KW-0413">Isomerase</keyword>
<dbReference type="EMBL" id="JAESVB010000006">
    <property type="protein sequence ID" value="MCB8876486.1"/>
    <property type="molecule type" value="Genomic_DNA"/>
</dbReference>
<dbReference type="InterPro" id="IPR012341">
    <property type="entry name" value="6hp_glycosidase-like_sf"/>
</dbReference>
<dbReference type="SUPFAM" id="SSF48208">
    <property type="entry name" value="Six-hairpin glycosidases"/>
    <property type="match status" value="1"/>
</dbReference>
<dbReference type="GO" id="GO:0016853">
    <property type="term" value="F:isomerase activity"/>
    <property type="evidence" value="ECO:0007669"/>
    <property type="project" value="UniProtKB-KW"/>
</dbReference>
<evidence type="ECO:0000256" key="1">
    <source>
        <dbReference type="ARBA" id="ARBA00008558"/>
    </source>
</evidence>
<dbReference type="GO" id="GO:0005975">
    <property type="term" value="P:carbohydrate metabolic process"/>
    <property type="evidence" value="ECO:0007669"/>
    <property type="project" value="InterPro"/>
</dbReference>